<dbReference type="AlphaFoldDB" id="A0A816SJQ7"/>
<organism evidence="1 2">
    <name type="scientific">Rotaria magnacalcarata</name>
    <dbReference type="NCBI Taxonomy" id="392030"/>
    <lineage>
        <taxon>Eukaryota</taxon>
        <taxon>Metazoa</taxon>
        <taxon>Spiralia</taxon>
        <taxon>Gnathifera</taxon>
        <taxon>Rotifera</taxon>
        <taxon>Eurotatoria</taxon>
        <taxon>Bdelloidea</taxon>
        <taxon>Philodinida</taxon>
        <taxon>Philodinidae</taxon>
        <taxon>Rotaria</taxon>
    </lineage>
</organism>
<comment type="caution">
    <text evidence="1">The sequence shown here is derived from an EMBL/GenBank/DDBJ whole genome shotgun (WGS) entry which is preliminary data.</text>
</comment>
<proteinExistence type="predicted"/>
<gene>
    <name evidence="1" type="ORF">MBJ925_LOCUS19495</name>
</gene>
<evidence type="ECO:0000313" key="2">
    <source>
        <dbReference type="Proteomes" id="UP000663824"/>
    </source>
</evidence>
<dbReference type="Proteomes" id="UP000663824">
    <property type="component" value="Unassembled WGS sequence"/>
</dbReference>
<accession>A0A816SJQ7</accession>
<protein>
    <submittedName>
        <fullName evidence="1">Uncharacterized protein</fullName>
    </submittedName>
</protein>
<dbReference type="EMBL" id="CAJNRE010009818">
    <property type="protein sequence ID" value="CAF2085835.1"/>
    <property type="molecule type" value="Genomic_DNA"/>
</dbReference>
<feature type="non-terminal residue" evidence="1">
    <location>
        <position position="1"/>
    </location>
</feature>
<name>A0A816SJQ7_9BILA</name>
<reference evidence="1" key="1">
    <citation type="submission" date="2021-02" db="EMBL/GenBank/DDBJ databases">
        <authorList>
            <person name="Nowell W R."/>
        </authorList>
    </citation>
    <scope>NUCLEOTIDE SEQUENCE</scope>
</reference>
<evidence type="ECO:0000313" key="1">
    <source>
        <dbReference type="EMBL" id="CAF2085835.1"/>
    </source>
</evidence>
<sequence>NLILGNTQSKIISTQDQVTTYVNQTAKLSCIIKKSQSTTCYMVSYSSHKRNSKINVSPICRLA</sequence>